<keyword evidence="9" id="KW-0630">Potassium</keyword>
<evidence type="ECO:0000256" key="13">
    <source>
        <dbReference type="ARBA" id="ARBA00023303"/>
    </source>
</evidence>
<evidence type="ECO:0000256" key="16">
    <source>
        <dbReference type="ARBA" id="ARBA00041657"/>
    </source>
</evidence>
<comment type="similarity">
    <text evidence="2">Belongs to the potassium channel KCNE family.</text>
</comment>
<evidence type="ECO:0000256" key="2">
    <source>
        <dbReference type="ARBA" id="ARBA00005688"/>
    </source>
</evidence>
<dbReference type="OrthoDB" id="9267127at2759"/>
<evidence type="ECO:0000256" key="4">
    <source>
        <dbReference type="ARBA" id="ARBA00022475"/>
    </source>
</evidence>
<dbReference type="AlphaFoldDB" id="A0A8C5MGX5"/>
<keyword evidence="13" id="KW-0407">Ion channel</keyword>
<dbReference type="GO" id="GO:0044325">
    <property type="term" value="F:transmembrane transporter binding"/>
    <property type="evidence" value="ECO:0007669"/>
    <property type="project" value="TreeGrafter"/>
</dbReference>
<keyword evidence="12 19" id="KW-0472">Membrane</keyword>
<evidence type="ECO:0000256" key="19">
    <source>
        <dbReference type="SAM" id="Phobius"/>
    </source>
</evidence>
<evidence type="ECO:0000256" key="5">
    <source>
        <dbReference type="ARBA" id="ARBA00022538"/>
    </source>
</evidence>
<evidence type="ECO:0000313" key="20">
    <source>
        <dbReference type="Ensembl" id="ENSLLEP00000012073.1"/>
    </source>
</evidence>
<keyword evidence="6 19" id="KW-0812">Transmembrane</keyword>
<dbReference type="Ensembl" id="ENSLLET00000012552.1">
    <property type="protein sequence ID" value="ENSLLEP00000012073.1"/>
    <property type="gene ID" value="ENSLLEG00000007681.1"/>
</dbReference>
<evidence type="ECO:0000256" key="18">
    <source>
        <dbReference type="ARBA" id="ARBA00042937"/>
    </source>
</evidence>
<evidence type="ECO:0000256" key="17">
    <source>
        <dbReference type="ARBA" id="ARBA00042904"/>
    </source>
</evidence>
<keyword evidence="4" id="KW-1003">Cell membrane</keyword>
<dbReference type="Pfam" id="PF02060">
    <property type="entry name" value="ISK_Channel"/>
    <property type="match status" value="1"/>
</dbReference>
<evidence type="ECO:0000256" key="15">
    <source>
        <dbReference type="ARBA" id="ARBA00039513"/>
    </source>
</evidence>
<dbReference type="InterPro" id="IPR000369">
    <property type="entry name" value="K_chnl_KCNE"/>
</dbReference>
<keyword evidence="5" id="KW-0633">Potassium transport</keyword>
<reference evidence="20" key="2">
    <citation type="submission" date="2025-09" db="UniProtKB">
        <authorList>
            <consortium name="Ensembl"/>
        </authorList>
    </citation>
    <scope>IDENTIFICATION</scope>
</reference>
<keyword evidence="21" id="KW-1185">Reference proteome</keyword>
<evidence type="ECO:0000256" key="10">
    <source>
        <dbReference type="ARBA" id="ARBA00022989"/>
    </source>
</evidence>
<evidence type="ECO:0000256" key="11">
    <source>
        <dbReference type="ARBA" id="ARBA00023065"/>
    </source>
</evidence>
<dbReference type="GO" id="GO:0097623">
    <property type="term" value="P:potassium ion export across plasma membrane"/>
    <property type="evidence" value="ECO:0007669"/>
    <property type="project" value="TreeGrafter"/>
</dbReference>
<dbReference type="PANTHER" id="PTHR15282">
    <property type="entry name" value="POTASSIUM VOLTAGE-GATED CHANNEL SUBFAMILY E MEMBER 1, 3"/>
    <property type="match status" value="1"/>
</dbReference>
<evidence type="ECO:0000256" key="9">
    <source>
        <dbReference type="ARBA" id="ARBA00022958"/>
    </source>
</evidence>
<keyword evidence="11" id="KW-0406">Ion transport</keyword>
<keyword evidence="8" id="KW-0851">Voltage-gated channel</keyword>
<dbReference type="PANTHER" id="PTHR15282:SF8">
    <property type="entry name" value="POTASSIUM VOLTAGE-GATED CHANNEL SUBFAMILY E MEMBER 2"/>
    <property type="match status" value="1"/>
</dbReference>
<keyword evidence="10 19" id="KW-1133">Transmembrane helix</keyword>
<dbReference type="GO" id="GO:0060307">
    <property type="term" value="P:regulation of ventricular cardiac muscle cell membrane repolarization"/>
    <property type="evidence" value="ECO:0007669"/>
    <property type="project" value="TreeGrafter"/>
</dbReference>
<keyword evidence="3" id="KW-0813">Transport</keyword>
<keyword evidence="7" id="KW-0631">Potassium channel</keyword>
<dbReference type="GO" id="GO:0086091">
    <property type="term" value="P:regulation of heart rate by cardiac conduction"/>
    <property type="evidence" value="ECO:0007669"/>
    <property type="project" value="TreeGrafter"/>
</dbReference>
<dbReference type="GO" id="GO:0015459">
    <property type="term" value="F:potassium channel regulator activity"/>
    <property type="evidence" value="ECO:0007669"/>
    <property type="project" value="TreeGrafter"/>
</dbReference>
<dbReference type="GeneTree" id="ENSGT00940000154497"/>
<evidence type="ECO:0000256" key="12">
    <source>
        <dbReference type="ARBA" id="ARBA00023136"/>
    </source>
</evidence>
<dbReference type="GO" id="GO:1902282">
    <property type="term" value="F:voltage-gated potassium channel activity involved in ventricular cardiac muscle cell action potential repolarization"/>
    <property type="evidence" value="ECO:0007669"/>
    <property type="project" value="TreeGrafter"/>
</dbReference>
<dbReference type="GO" id="GO:0016324">
    <property type="term" value="C:apical plasma membrane"/>
    <property type="evidence" value="ECO:0007669"/>
    <property type="project" value="UniProtKB-SubCell"/>
</dbReference>
<evidence type="ECO:0000256" key="3">
    <source>
        <dbReference type="ARBA" id="ARBA00022448"/>
    </source>
</evidence>
<dbReference type="GO" id="GO:0008076">
    <property type="term" value="C:voltage-gated potassium channel complex"/>
    <property type="evidence" value="ECO:0007669"/>
    <property type="project" value="TreeGrafter"/>
</dbReference>
<proteinExistence type="inferred from homology"/>
<evidence type="ECO:0000313" key="21">
    <source>
        <dbReference type="Proteomes" id="UP000694569"/>
    </source>
</evidence>
<evidence type="ECO:0000256" key="6">
    <source>
        <dbReference type="ARBA" id="ARBA00022692"/>
    </source>
</evidence>
<evidence type="ECO:0000256" key="7">
    <source>
        <dbReference type="ARBA" id="ARBA00022826"/>
    </source>
</evidence>
<evidence type="ECO:0000256" key="1">
    <source>
        <dbReference type="ARBA" id="ARBA00004251"/>
    </source>
</evidence>
<evidence type="ECO:0000256" key="14">
    <source>
        <dbReference type="ARBA" id="ARBA00037861"/>
    </source>
</evidence>
<evidence type="ECO:0000256" key="8">
    <source>
        <dbReference type="ARBA" id="ARBA00022882"/>
    </source>
</evidence>
<organism evidence="20 21">
    <name type="scientific">Leptobrachium leishanense</name>
    <name type="common">Leishan spiny toad</name>
    <dbReference type="NCBI Taxonomy" id="445787"/>
    <lineage>
        <taxon>Eukaryota</taxon>
        <taxon>Metazoa</taxon>
        <taxon>Chordata</taxon>
        <taxon>Craniata</taxon>
        <taxon>Vertebrata</taxon>
        <taxon>Euteleostomi</taxon>
        <taxon>Amphibia</taxon>
        <taxon>Batrachia</taxon>
        <taxon>Anura</taxon>
        <taxon>Pelobatoidea</taxon>
        <taxon>Megophryidae</taxon>
        <taxon>Leptobrachium</taxon>
    </lineage>
</organism>
<dbReference type="Proteomes" id="UP000694569">
    <property type="component" value="Unplaced"/>
</dbReference>
<sequence>METNFTLTLENTIKSIFENYMNRWRQNVTEENNQLQETMNTENFDYVILYLMVMIGMFSFIVVAILVSTVRSKRNKNSDDKYEDPYHRYIANDWTESKTQLKGLGPTQGTFYRNVFMRGVKCET</sequence>
<reference evidence="20" key="1">
    <citation type="submission" date="2025-08" db="UniProtKB">
        <authorList>
            <consortium name="Ensembl"/>
        </authorList>
    </citation>
    <scope>IDENTIFICATION</scope>
</reference>
<protein>
    <recommendedName>
        <fullName evidence="15">Potassium voltage-gated channel subfamily E member 2</fullName>
    </recommendedName>
    <alternativeName>
        <fullName evidence="16">MinK-related peptide 1</fullName>
    </alternativeName>
    <alternativeName>
        <fullName evidence="17">Minimum potassium ion channel-related peptide 1</fullName>
    </alternativeName>
    <alternativeName>
        <fullName evidence="18">Potassium channel subunit beta MiRP1</fullName>
    </alternativeName>
</protein>
<accession>A0A8C5MGX5</accession>
<gene>
    <name evidence="20" type="primary">KCNE2</name>
</gene>
<feature type="transmembrane region" description="Helical" evidence="19">
    <location>
        <begin position="47"/>
        <end position="67"/>
    </location>
</feature>
<comment type="subcellular location">
    <subcellularLocation>
        <location evidence="14">Apical cell membrane</location>
        <topology evidence="14">Single-pass membrane protein</topology>
    </subcellularLocation>
    <subcellularLocation>
        <location evidence="1">Cell membrane</location>
        <topology evidence="1">Single-pass type I membrane protein</topology>
    </subcellularLocation>
</comment>
<name>A0A8C5MGX5_9ANUR</name>
<dbReference type="GO" id="GO:0005251">
    <property type="term" value="F:delayed rectifier potassium channel activity"/>
    <property type="evidence" value="ECO:0007669"/>
    <property type="project" value="TreeGrafter"/>
</dbReference>